<feature type="domain" description="WW" evidence="6">
    <location>
        <begin position="186"/>
        <end position="219"/>
    </location>
</feature>
<feature type="compositionally biased region" description="Polar residues" evidence="5">
    <location>
        <begin position="311"/>
        <end position="324"/>
    </location>
</feature>
<keyword evidence="3" id="KW-0963">Cytoplasm</keyword>
<evidence type="ECO:0000313" key="7">
    <source>
        <dbReference type="EMBL" id="TPP58560.1"/>
    </source>
</evidence>
<accession>A0A504YL94</accession>
<evidence type="ECO:0000259" key="6">
    <source>
        <dbReference type="PROSITE" id="PS50020"/>
    </source>
</evidence>
<dbReference type="GO" id="GO:0005634">
    <property type="term" value="C:nucleus"/>
    <property type="evidence" value="ECO:0007669"/>
    <property type="project" value="UniProtKB-SubCell"/>
</dbReference>
<comment type="caution">
    <text evidence="7">The sequence shown here is derived from an EMBL/GenBank/DDBJ whole genome shotgun (WGS) entry which is preliminary data.</text>
</comment>
<dbReference type="GO" id="GO:0005737">
    <property type="term" value="C:cytoplasm"/>
    <property type="evidence" value="ECO:0007669"/>
    <property type="project" value="UniProtKB-SubCell"/>
</dbReference>
<keyword evidence="8" id="KW-1185">Reference proteome</keyword>
<evidence type="ECO:0000256" key="1">
    <source>
        <dbReference type="ARBA" id="ARBA00004123"/>
    </source>
</evidence>
<dbReference type="STRING" id="46835.A0A504YL94"/>
<keyword evidence="4" id="KW-0539">Nucleus</keyword>
<gene>
    <name evidence="7" type="ORF">FGIG_03292</name>
</gene>
<dbReference type="AlphaFoldDB" id="A0A504YL94"/>
<dbReference type="GO" id="GO:0035329">
    <property type="term" value="P:hippo signaling"/>
    <property type="evidence" value="ECO:0007669"/>
    <property type="project" value="TreeGrafter"/>
</dbReference>
<dbReference type="Gene3D" id="2.20.70.10">
    <property type="match status" value="1"/>
</dbReference>
<dbReference type="PROSITE" id="PS50020">
    <property type="entry name" value="WW_DOMAIN_2"/>
    <property type="match status" value="1"/>
</dbReference>
<reference evidence="7 8" key="1">
    <citation type="submission" date="2019-04" db="EMBL/GenBank/DDBJ databases">
        <title>Annotation for the trematode Fasciola gigantica.</title>
        <authorList>
            <person name="Choi Y.-J."/>
        </authorList>
    </citation>
    <scope>NUCLEOTIDE SEQUENCE [LARGE SCALE GENOMIC DNA]</scope>
    <source>
        <strain evidence="7">Uganda_cow_1</strain>
    </source>
</reference>
<dbReference type="InterPro" id="IPR001202">
    <property type="entry name" value="WW_dom"/>
</dbReference>
<dbReference type="InterPro" id="IPR051583">
    <property type="entry name" value="YAP1"/>
</dbReference>
<organism evidence="7 8">
    <name type="scientific">Fasciola gigantica</name>
    <name type="common">Giant liver fluke</name>
    <dbReference type="NCBI Taxonomy" id="46835"/>
    <lineage>
        <taxon>Eukaryota</taxon>
        <taxon>Metazoa</taxon>
        <taxon>Spiralia</taxon>
        <taxon>Lophotrochozoa</taxon>
        <taxon>Platyhelminthes</taxon>
        <taxon>Trematoda</taxon>
        <taxon>Digenea</taxon>
        <taxon>Plagiorchiida</taxon>
        <taxon>Echinostomata</taxon>
        <taxon>Echinostomatoidea</taxon>
        <taxon>Fasciolidae</taxon>
        <taxon>Fasciola</taxon>
    </lineage>
</organism>
<evidence type="ECO:0000256" key="2">
    <source>
        <dbReference type="ARBA" id="ARBA00004496"/>
    </source>
</evidence>
<dbReference type="CDD" id="cd00201">
    <property type="entry name" value="WW"/>
    <property type="match status" value="1"/>
</dbReference>
<evidence type="ECO:0000313" key="8">
    <source>
        <dbReference type="Proteomes" id="UP000316759"/>
    </source>
</evidence>
<name>A0A504YL94_FASGI</name>
<dbReference type="InterPro" id="IPR036020">
    <property type="entry name" value="WW_dom_sf"/>
</dbReference>
<evidence type="ECO:0000256" key="3">
    <source>
        <dbReference type="ARBA" id="ARBA00022490"/>
    </source>
</evidence>
<evidence type="ECO:0000256" key="4">
    <source>
        <dbReference type="ARBA" id="ARBA00023242"/>
    </source>
</evidence>
<proteinExistence type="predicted"/>
<feature type="compositionally biased region" description="Low complexity" evidence="5">
    <location>
        <begin position="258"/>
        <end position="272"/>
    </location>
</feature>
<dbReference type="Proteomes" id="UP000316759">
    <property type="component" value="Unassembled WGS sequence"/>
</dbReference>
<evidence type="ECO:0000256" key="5">
    <source>
        <dbReference type="SAM" id="MobiDB-lite"/>
    </source>
</evidence>
<dbReference type="GO" id="GO:0003713">
    <property type="term" value="F:transcription coactivator activity"/>
    <property type="evidence" value="ECO:0007669"/>
    <property type="project" value="TreeGrafter"/>
</dbReference>
<feature type="region of interest" description="Disordered" evidence="5">
    <location>
        <begin position="253"/>
        <end position="272"/>
    </location>
</feature>
<dbReference type="PANTHER" id="PTHR17616:SF8">
    <property type="entry name" value="TRANSCRIPTIONAL COACTIVATOR YORKIE"/>
    <property type="match status" value="1"/>
</dbReference>
<dbReference type="PANTHER" id="PTHR17616">
    <property type="entry name" value="YES-ASSOCIATED PROTEIN YAP1 FAMILY MEMBER"/>
    <property type="match status" value="1"/>
</dbReference>
<protein>
    <recommendedName>
        <fullName evidence="6">WW domain-containing protein</fullName>
    </recommendedName>
</protein>
<dbReference type="GO" id="GO:0045944">
    <property type="term" value="P:positive regulation of transcription by RNA polymerase II"/>
    <property type="evidence" value="ECO:0007669"/>
    <property type="project" value="TreeGrafter"/>
</dbReference>
<comment type="subcellular location">
    <subcellularLocation>
        <location evidence="2">Cytoplasm</location>
    </subcellularLocation>
    <subcellularLocation>
        <location evidence="1">Nucleus</location>
    </subcellularLocation>
</comment>
<feature type="region of interest" description="Disordered" evidence="5">
    <location>
        <begin position="309"/>
        <end position="340"/>
    </location>
</feature>
<dbReference type="EMBL" id="SUNJ01011880">
    <property type="protein sequence ID" value="TPP58560.1"/>
    <property type="molecule type" value="Genomic_DNA"/>
</dbReference>
<dbReference type="SUPFAM" id="SSF51045">
    <property type="entry name" value="WW domain"/>
    <property type="match status" value="1"/>
</dbReference>
<sequence>MSALFPSTHGSLARGTQSAPVIVGRSSCDFVMEGYNPRKPPSVRVTVLEDPNNSLQELFNPASQKNSIPLIQRKLPKSFFVPPSGAQEPVHVSQFTSMQTADPVSSELVVSHSKTNSSPACLDSAICANFVSSAPAHGHQKSLDIAAKYNHGYAFDNICSTGFLPGSSENQDNTHTSCIKLEYEISELPAEFELAINENKQVYFLNHQTQATTWFDPRIPEEFQKWGMTIEELQQVHINYACQFPCGSPASLGLHGAQPTQSQQQQQPKQQRIHNPQFMLQTNTGLGVSPLAAGTPPVGCSRFTGAVMPNTPVSGTQHSHQGSMDSGVGPSLAGQSTASSNQTPEYTIMLFCDPSLSECGAENMEGIAYPNEEFGMAAYNVFDNIDISDISA</sequence>
<dbReference type="OrthoDB" id="3045089at2759"/>